<dbReference type="RefSeq" id="XP_070898435.1">
    <property type="nucleotide sequence ID" value="XM_071040389.1"/>
</dbReference>
<evidence type="ECO:0000313" key="1">
    <source>
        <dbReference type="EMBL" id="KAL2848751.1"/>
    </source>
</evidence>
<name>A0ABR4K8Y2_9EURO</name>
<dbReference type="EMBL" id="JBFXLR010000025">
    <property type="protein sequence ID" value="KAL2848751.1"/>
    <property type="molecule type" value="Genomic_DNA"/>
</dbReference>
<sequence length="105" mass="11532">MRGTGLWESRPLDNSQLLNRQVALKIQKADASESNQELDTYLLLSASNIDHQGRGHVLELLDHFRHDGPNGTHLCLVLPAMVSDGKDMTRCSLCKNNLQAALAGP</sequence>
<dbReference type="Gene3D" id="1.10.510.10">
    <property type="entry name" value="Transferase(Phosphotransferase) domain 1"/>
    <property type="match status" value="1"/>
</dbReference>
<protein>
    <submittedName>
        <fullName evidence="1">Uncharacterized protein</fullName>
    </submittedName>
</protein>
<dbReference type="GeneID" id="98155553"/>
<dbReference type="Gene3D" id="3.30.200.20">
    <property type="entry name" value="Phosphorylase Kinase, domain 1"/>
    <property type="match status" value="1"/>
</dbReference>
<proteinExistence type="predicted"/>
<gene>
    <name evidence="1" type="ORF">BJX68DRAFT_238636</name>
</gene>
<reference evidence="1 2" key="1">
    <citation type="submission" date="2024-07" db="EMBL/GenBank/DDBJ databases">
        <title>Section-level genome sequencing and comparative genomics of Aspergillus sections Usti and Cavernicolus.</title>
        <authorList>
            <consortium name="Lawrence Berkeley National Laboratory"/>
            <person name="Nybo J.L."/>
            <person name="Vesth T.C."/>
            <person name="Theobald S."/>
            <person name="Frisvad J.C."/>
            <person name="Larsen T.O."/>
            <person name="Kjaerboelling I."/>
            <person name="Rothschild-Mancinelli K."/>
            <person name="Lyhne E.K."/>
            <person name="Kogle M.E."/>
            <person name="Barry K."/>
            <person name="Clum A."/>
            <person name="Na H."/>
            <person name="Ledsgaard L."/>
            <person name="Lin J."/>
            <person name="Lipzen A."/>
            <person name="Kuo A."/>
            <person name="Riley R."/>
            <person name="Mondo S."/>
            <person name="LaButti K."/>
            <person name="Haridas S."/>
            <person name="Pangalinan J."/>
            <person name="Salamov A.A."/>
            <person name="Simmons B.A."/>
            <person name="Magnuson J.K."/>
            <person name="Chen J."/>
            <person name="Drula E."/>
            <person name="Henrissat B."/>
            <person name="Wiebenga A."/>
            <person name="Lubbers R.J."/>
            <person name="Gomes A.C."/>
            <person name="Macurrencykelacurrency M.R."/>
            <person name="Stajich J."/>
            <person name="Grigoriev I.V."/>
            <person name="Mortensen U.H."/>
            <person name="De vries R.P."/>
            <person name="Baker S.E."/>
            <person name="Andersen M.R."/>
        </authorList>
    </citation>
    <scope>NUCLEOTIDE SEQUENCE [LARGE SCALE GENOMIC DNA]</scope>
    <source>
        <strain evidence="1 2">CBS 756.74</strain>
    </source>
</reference>
<keyword evidence="2" id="KW-1185">Reference proteome</keyword>
<organism evidence="1 2">
    <name type="scientific">Aspergillus pseudodeflectus</name>
    <dbReference type="NCBI Taxonomy" id="176178"/>
    <lineage>
        <taxon>Eukaryota</taxon>
        <taxon>Fungi</taxon>
        <taxon>Dikarya</taxon>
        <taxon>Ascomycota</taxon>
        <taxon>Pezizomycotina</taxon>
        <taxon>Eurotiomycetes</taxon>
        <taxon>Eurotiomycetidae</taxon>
        <taxon>Eurotiales</taxon>
        <taxon>Aspergillaceae</taxon>
        <taxon>Aspergillus</taxon>
        <taxon>Aspergillus subgen. Nidulantes</taxon>
    </lineage>
</organism>
<evidence type="ECO:0000313" key="2">
    <source>
        <dbReference type="Proteomes" id="UP001610444"/>
    </source>
</evidence>
<comment type="caution">
    <text evidence="1">The sequence shown here is derived from an EMBL/GenBank/DDBJ whole genome shotgun (WGS) entry which is preliminary data.</text>
</comment>
<dbReference type="Proteomes" id="UP001610444">
    <property type="component" value="Unassembled WGS sequence"/>
</dbReference>
<accession>A0ABR4K8Y2</accession>